<dbReference type="RefSeq" id="WP_094985810.1">
    <property type="nucleotide sequence ID" value="NZ_NHNI01000002.1"/>
</dbReference>
<gene>
    <name evidence="1" type="ORF">CBP51_16765</name>
</gene>
<organism evidence="1 2">
    <name type="scientific">Cellvibrio mixtus</name>
    <dbReference type="NCBI Taxonomy" id="39650"/>
    <lineage>
        <taxon>Bacteria</taxon>
        <taxon>Pseudomonadati</taxon>
        <taxon>Pseudomonadota</taxon>
        <taxon>Gammaproteobacteria</taxon>
        <taxon>Cellvibrionales</taxon>
        <taxon>Cellvibrionaceae</taxon>
        <taxon>Cellvibrio</taxon>
    </lineage>
</organism>
<dbReference type="AlphaFoldDB" id="A0A266Q4L9"/>
<evidence type="ECO:0000313" key="1">
    <source>
        <dbReference type="EMBL" id="OZY84813.1"/>
    </source>
</evidence>
<sequence>MTISVTNCPMIFSTQLDWIELPITVLDANPDPLPLLQIYSAGLPLNAQMNIEAAGSIRIPRKRYPSFISFIGQKINETKVYIALNVDLFGAVVFNLYAVDESGSSGGGSDGDYRVAGTVKINSVAAQRDLVIISDNPSGREIVGEGESAGDGTFDLTYTGWDGAVFVVAVDNYGADFIASAPLNAGAVIHPTTPNGYVYVVTEAGTTGASEPAWITAGSVVSGSVTFAPREYYRPVGWGPQKGALVE</sequence>
<dbReference type="EMBL" id="NHNI01000002">
    <property type="protein sequence ID" value="OZY84813.1"/>
    <property type="molecule type" value="Genomic_DNA"/>
</dbReference>
<proteinExistence type="predicted"/>
<name>A0A266Q4L9_9GAMM</name>
<reference evidence="2" key="1">
    <citation type="submission" date="2017-05" db="EMBL/GenBank/DDBJ databases">
        <authorList>
            <person name="Barney B.M."/>
        </authorList>
    </citation>
    <scope>NUCLEOTIDE SEQUENCE [LARGE SCALE GENOMIC DNA]</scope>
    <source>
        <strain evidence="2">PSBB022</strain>
    </source>
</reference>
<evidence type="ECO:0000313" key="2">
    <source>
        <dbReference type="Proteomes" id="UP000216101"/>
    </source>
</evidence>
<dbReference type="Proteomes" id="UP000216101">
    <property type="component" value="Unassembled WGS sequence"/>
</dbReference>
<accession>A0A266Q4L9</accession>
<comment type="caution">
    <text evidence="1">The sequence shown here is derived from an EMBL/GenBank/DDBJ whole genome shotgun (WGS) entry which is preliminary data.</text>
</comment>
<protein>
    <submittedName>
        <fullName evidence="1">Uncharacterized protein</fullName>
    </submittedName>
</protein>
<keyword evidence="2" id="KW-1185">Reference proteome</keyword>